<evidence type="ECO:0000313" key="2">
    <source>
        <dbReference type="EMBL" id="AUG28551.1"/>
    </source>
</evidence>
<accession>A0A2K9D8X2</accession>
<dbReference type="EMBL" id="CP025299">
    <property type="protein sequence ID" value="AUG28551.1"/>
    <property type="molecule type" value="Genomic_DNA"/>
</dbReference>
<feature type="transmembrane region" description="Helical" evidence="1">
    <location>
        <begin position="68"/>
        <end position="86"/>
    </location>
</feature>
<organism evidence="2 3">
    <name type="scientific">Microbacterium hominis</name>
    <dbReference type="NCBI Taxonomy" id="162426"/>
    <lineage>
        <taxon>Bacteria</taxon>
        <taxon>Bacillati</taxon>
        <taxon>Actinomycetota</taxon>
        <taxon>Actinomycetes</taxon>
        <taxon>Micrococcales</taxon>
        <taxon>Microbacteriaceae</taxon>
        <taxon>Microbacterium</taxon>
    </lineage>
</organism>
<reference evidence="2 3" key="1">
    <citation type="submission" date="2017-12" db="EMBL/GenBank/DDBJ databases">
        <title>Isolation and characterization of estrogens degradatiion strain Microbacterium hominis SJTG1.</title>
        <authorList>
            <person name="Xiong W."/>
            <person name="Yin C."/>
            <person name="Zheng D."/>
            <person name="Liang R."/>
        </authorList>
    </citation>
    <scope>NUCLEOTIDE SEQUENCE [LARGE SCALE GENOMIC DNA]</scope>
    <source>
        <strain evidence="2 3">SJTG1</strain>
    </source>
</reference>
<gene>
    <name evidence="2" type="ORF">CXR34_03125</name>
</gene>
<feature type="transmembrane region" description="Helical" evidence="1">
    <location>
        <begin position="33"/>
        <end position="56"/>
    </location>
</feature>
<protein>
    <recommendedName>
        <fullName evidence="4">Integral membrane protein</fullName>
    </recommendedName>
</protein>
<name>A0A2K9D8X2_9MICO</name>
<keyword evidence="1" id="KW-0812">Transmembrane</keyword>
<evidence type="ECO:0008006" key="4">
    <source>
        <dbReference type="Google" id="ProtNLM"/>
    </source>
</evidence>
<proteinExistence type="predicted"/>
<feature type="transmembrane region" description="Helical" evidence="1">
    <location>
        <begin position="116"/>
        <end position="136"/>
    </location>
</feature>
<sequence>MIVTLIVACEVGFWVAVLAGLLARYPLRRPRLGAALLIAAPAIDVVLLTLVAVDLLRGGTASWQHGLAAIYIGFSVAFGHQVIAWADVRFAHRFASGPPPVKLSGTAYTIACWKDVLRTIVMVVIAGGVTWGLIALARDGNGTDELLINVRILGIILAADVIWAVSYTIWPRRAPSSPAVGAH</sequence>
<evidence type="ECO:0000256" key="1">
    <source>
        <dbReference type="SAM" id="Phobius"/>
    </source>
</evidence>
<evidence type="ECO:0000313" key="3">
    <source>
        <dbReference type="Proteomes" id="UP000233276"/>
    </source>
</evidence>
<feature type="transmembrane region" description="Helical" evidence="1">
    <location>
        <begin position="148"/>
        <end position="170"/>
    </location>
</feature>
<dbReference type="Proteomes" id="UP000233276">
    <property type="component" value="Chromosome"/>
</dbReference>
<dbReference type="KEGG" id="mhos:CXR34_03125"/>
<dbReference type="AlphaFoldDB" id="A0A2K9D8X2"/>
<keyword evidence="1" id="KW-1133">Transmembrane helix</keyword>
<feature type="transmembrane region" description="Helical" evidence="1">
    <location>
        <begin position="7"/>
        <end position="27"/>
    </location>
</feature>
<dbReference type="RefSeq" id="WP_101305525.1">
    <property type="nucleotide sequence ID" value="NZ_CP025299.1"/>
</dbReference>
<keyword evidence="1" id="KW-0472">Membrane</keyword>